<keyword evidence="3" id="KW-1185">Reference proteome</keyword>
<dbReference type="AlphaFoldDB" id="A0A7X5UXF0"/>
<evidence type="ECO:0000256" key="1">
    <source>
        <dbReference type="SAM" id="Phobius"/>
    </source>
</evidence>
<keyword evidence="1" id="KW-1133">Transmembrane helix</keyword>
<organism evidence="2 3">
    <name type="scientific">Sphingomonas leidyi</name>
    <dbReference type="NCBI Taxonomy" id="68569"/>
    <lineage>
        <taxon>Bacteria</taxon>
        <taxon>Pseudomonadati</taxon>
        <taxon>Pseudomonadota</taxon>
        <taxon>Alphaproteobacteria</taxon>
        <taxon>Sphingomonadales</taxon>
        <taxon>Sphingomonadaceae</taxon>
        <taxon>Sphingomonas</taxon>
    </lineage>
</organism>
<proteinExistence type="predicted"/>
<reference evidence="2 3" key="1">
    <citation type="submission" date="2020-03" db="EMBL/GenBank/DDBJ databases">
        <title>Genomic Encyclopedia of Type Strains, Phase IV (KMG-IV): sequencing the most valuable type-strain genomes for metagenomic binning, comparative biology and taxonomic classification.</title>
        <authorList>
            <person name="Goeker M."/>
        </authorList>
    </citation>
    <scope>NUCLEOTIDE SEQUENCE [LARGE SCALE GENOMIC DNA]</scope>
    <source>
        <strain evidence="2 3">DSM 4733</strain>
    </source>
</reference>
<name>A0A7X5UXF0_9SPHN</name>
<gene>
    <name evidence="2" type="ORF">FHR20_000368</name>
</gene>
<dbReference type="Proteomes" id="UP000564677">
    <property type="component" value="Unassembled WGS sequence"/>
</dbReference>
<accession>A0A7X5UXF0</accession>
<comment type="caution">
    <text evidence="2">The sequence shown here is derived from an EMBL/GenBank/DDBJ whole genome shotgun (WGS) entry which is preliminary data.</text>
</comment>
<keyword evidence="1" id="KW-0812">Transmembrane</keyword>
<evidence type="ECO:0000313" key="2">
    <source>
        <dbReference type="EMBL" id="NIJ63437.1"/>
    </source>
</evidence>
<dbReference type="RefSeq" id="WP_167297962.1">
    <property type="nucleotide sequence ID" value="NZ_JAASQV010000001.1"/>
</dbReference>
<protein>
    <submittedName>
        <fullName evidence="2">Uncharacterized protein</fullName>
    </submittedName>
</protein>
<keyword evidence="1" id="KW-0472">Membrane</keyword>
<feature type="transmembrane region" description="Helical" evidence="1">
    <location>
        <begin position="20"/>
        <end position="46"/>
    </location>
</feature>
<sequence length="47" mass="5158">MEQVYYALTETLIPWIEDRFGVLAAWAATAALIALPIAGIVAIVLWI</sequence>
<evidence type="ECO:0000313" key="3">
    <source>
        <dbReference type="Proteomes" id="UP000564677"/>
    </source>
</evidence>
<dbReference type="EMBL" id="JAASQV010000001">
    <property type="protein sequence ID" value="NIJ63437.1"/>
    <property type="molecule type" value="Genomic_DNA"/>
</dbReference>